<proteinExistence type="inferred from homology"/>
<accession>A0A285X4M6</accession>
<keyword evidence="10" id="KW-1185">Reference proteome</keyword>
<keyword evidence="3 6" id="KW-0732">Signal</keyword>
<dbReference type="SUPFAM" id="SSF48452">
    <property type="entry name" value="TPR-like"/>
    <property type="match status" value="1"/>
</dbReference>
<dbReference type="Gene3D" id="1.25.40.390">
    <property type="match status" value="1"/>
</dbReference>
<dbReference type="PROSITE" id="PS51257">
    <property type="entry name" value="PROKAR_LIPOPROTEIN"/>
    <property type="match status" value="1"/>
</dbReference>
<dbReference type="CDD" id="cd08977">
    <property type="entry name" value="SusD"/>
    <property type="match status" value="1"/>
</dbReference>
<gene>
    <name evidence="9" type="ORF">SAMN06296241_1497</name>
</gene>
<dbReference type="EMBL" id="OCMF01000001">
    <property type="protein sequence ID" value="SOC79956.1"/>
    <property type="molecule type" value="Genomic_DNA"/>
</dbReference>
<keyword evidence="5" id="KW-0998">Cell outer membrane</keyword>
<dbReference type="Pfam" id="PF14322">
    <property type="entry name" value="SusD-like_3"/>
    <property type="match status" value="1"/>
</dbReference>
<dbReference type="AlphaFoldDB" id="A0A285X4M6"/>
<evidence type="ECO:0000256" key="6">
    <source>
        <dbReference type="SAM" id="SignalP"/>
    </source>
</evidence>
<reference evidence="10" key="1">
    <citation type="submission" date="2017-09" db="EMBL/GenBank/DDBJ databases">
        <authorList>
            <person name="Varghese N."/>
            <person name="Submissions S."/>
        </authorList>
    </citation>
    <scope>NUCLEOTIDE SEQUENCE [LARGE SCALE GENOMIC DNA]</scope>
    <source>
        <strain evidence="10">CGMCC 1.12641</strain>
    </source>
</reference>
<dbReference type="RefSeq" id="WP_097055651.1">
    <property type="nucleotide sequence ID" value="NZ_OCMF01000001.1"/>
</dbReference>
<evidence type="ECO:0000256" key="3">
    <source>
        <dbReference type="ARBA" id="ARBA00022729"/>
    </source>
</evidence>
<dbReference type="Pfam" id="PF07980">
    <property type="entry name" value="SusD_RagB"/>
    <property type="match status" value="1"/>
</dbReference>
<feature type="domain" description="SusD-like N-terminal" evidence="8">
    <location>
        <begin position="25"/>
        <end position="231"/>
    </location>
</feature>
<comment type="similarity">
    <text evidence="2">Belongs to the SusD family.</text>
</comment>
<evidence type="ECO:0000313" key="10">
    <source>
        <dbReference type="Proteomes" id="UP000219193"/>
    </source>
</evidence>
<dbReference type="InterPro" id="IPR033985">
    <property type="entry name" value="SusD-like_N"/>
</dbReference>
<feature type="signal peptide" evidence="6">
    <location>
        <begin position="1"/>
        <end position="20"/>
    </location>
</feature>
<evidence type="ECO:0000259" key="7">
    <source>
        <dbReference type="Pfam" id="PF07980"/>
    </source>
</evidence>
<evidence type="ECO:0000256" key="1">
    <source>
        <dbReference type="ARBA" id="ARBA00004442"/>
    </source>
</evidence>
<feature type="chain" id="PRO_5012809380" evidence="6">
    <location>
        <begin position="21"/>
        <end position="452"/>
    </location>
</feature>
<evidence type="ECO:0000259" key="8">
    <source>
        <dbReference type="Pfam" id="PF14322"/>
    </source>
</evidence>
<organism evidence="9 10">
    <name type="scientific">Salinimicrobium sediminis</name>
    <dbReference type="NCBI Taxonomy" id="1343891"/>
    <lineage>
        <taxon>Bacteria</taxon>
        <taxon>Pseudomonadati</taxon>
        <taxon>Bacteroidota</taxon>
        <taxon>Flavobacteriia</taxon>
        <taxon>Flavobacteriales</taxon>
        <taxon>Flavobacteriaceae</taxon>
        <taxon>Salinimicrobium</taxon>
    </lineage>
</organism>
<dbReference type="InterPro" id="IPR011990">
    <property type="entry name" value="TPR-like_helical_dom_sf"/>
</dbReference>
<dbReference type="GO" id="GO:0009279">
    <property type="term" value="C:cell outer membrane"/>
    <property type="evidence" value="ECO:0007669"/>
    <property type="project" value="UniProtKB-SubCell"/>
</dbReference>
<evidence type="ECO:0000256" key="4">
    <source>
        <dbReference type="ARBA" id="ARBA00023136"/>
    </source>
</evidence>
<evidence type="ECO:0000256" key="2">
    <source>
        <dbReference type="ARBA" id="ARBA00006275"/>
    </source>
</evidence>
<dbReference type="Proteomes" id="UP000219193">
    <property type="component" value="Unassembled WGS sequence"/>
</dbReference>
<sequence length="452" mass="50772">MKKSKVYTILLSLFVLGFTACDDNLDVEPEQDLSPEVATATPANIQNILVGMYTEARENDSYGGHIALASELLADDDHLSWNGTYVQPAEFDEKAILADNSYVRDIWMNGYEIINQANIVLANLDVFEDEDARAQVEGEAKFLRGLAYFDLVRLFSMPYEMGANGGELGVPIVLEPVLDASAIVYPARNTIEEGYSQVLNDLTDAYALLPEDNGYYASKYSAQGLLARVYLQRGDYEQARDAADDVIENSGFELVSDFSEAFNNDENSNEDILAFQVTSQDASWNAFNEFWGGYDYGGRSGDPDLSITEEHFDIYDDPNDDRAMFFYETDRGIATLKWQSQYANIPFIRLAEMYLIRAEANERLGTEVGATPLEDINTLRARANASLLDSVDLEEILMERRRELAFEGFALFDAKRLKRDIGDIPYNANNLVLPIPLREMDANEELVQNPGY</sequence>
<keyword evidence="4" id="KW-0472">Membrane</keyword>
<evidence type="ECO:0000256" key="5">
    <source>
        <dbReference type="ARBA" id="ARBA00023237"/>
    </source>
</evidence>
<dbReference type="InterPro" id="IPR012944">
    <property type="entry name" value="SusD_RagB_dom"/>
</dbReference>
<evidence type="ECO:0000313" key="9">
    <source>
        <dbReference type="EMBL" id="SOC79956.1"/>
    </source>
</evidence>
<feature type="domain" description="RagB/SusD" evidence="7">
    <location>
        <begin position="329"/>
        <end position="417"/>
    </location>
</feature>
<comment type="subcellular location">
    <subcellularLocation>
        <location evidence="1">Cell outer membrane</location>
    </subcellularLocation>
</comment>
<name>A0A285X4M6_9FLAO</name>
<protein>
    <submittedName>
        <fullName evidence="9">SusD family protein</fullName>
    </submittedName>
</protein>
<dbReference type="OrthoDB" id="630434at2"/>